<protein>
    <submittedName>
        <fullName evidence="1">Uncharacterized protein</fullName>
    </submittedName>
</protein>
<comment type="caution">
    <text evidence="1">The sequence shown here is derived from an EMBL/GenBank/DDBJ whole genome shotgun (WGS) entry which is preliminary data.</text>
</comment>
<evidence type="ECO:0000313" key="2">
    <source>
        <dbReference type="Proteomes" id="UP001377567"/>
    </source>
</evidence>
<gene>
    <name evidence="1" type="ORF">DAKH74_052490</name>
</gene>
<accession>A0AAV5S618</accession>
<sequence>MHRCAGDKGQQKRDRDGEIALRHPWCLSRSLDQDKVLKALWLDVSQVLAENDRVDKLVVSLEQRGLWDQADPVELEVVPDLPGGDVGHEDQVVHGVLVAQERRPLEVHLAESVADLLAAVGRVDEEARVAVVGAAGHVVGLDVEGAEDQWGPVLRSRDVVGDRERGGLQEDDAEGVEPVVDKLIAGQRLVLWVGVATLDLAVELAVQKVDQRGGDLGVVEHREGSGDGLRVLQLALQGLDLVNEWLEESWAVVQRSSRVR</sequence>
<dbReference type="EMBL" id="BTGD01000025">
    <property type="protein sequence ID" value="GMM58632.1"/>
    <property type="molecule type" value="Genomic_DNA"/>
</dbReference>
<keyword evidence="2" id="KW-1185">Reference proteome</keyword>
<evidence type="ECO:0000313" key="1">
    <source>
        <dbReference type="EMBL" id="GMM58632.1"/>
    </source>
</evidence>
<reference evidence="1 2" key="1">
    <citation type="journal article" date="2023" name="Elife">
        <title>Identification of key yeast species and microbe-microbe interactions impacting larval growth of Drosophila in the wild.</title>
        <authorList>
            <person name="Mure A."/>
            <person name="Sugiura Y."/>
            <person name="Maeda R."/>
            <person name="Honda K."/>
            <person name="Sakurai N."/>
            <person name="Takahashi Y."/>
            <person name="Watada M."/>
            <person name="Katoh T."/>
            <person name="Gotoh A."/>
            <person name="Gotoh Y."/>
            <person name="Taniguchi I."/>
            <person name="Nakamura K."/>
            <person name="Hayashi T."/>
            <person name="Katayama T."/>
            <person name="Uemura T."/>
            <person name="Hattori Y."/>
        </authorList>
    </citation>
    <scope>NUCLEOTIDE SEQUENCE [LARGE SCALE GENOMIC DNA]</scope>
    <source>
        <strain evidence="1 2">KH-74</strain>
    </source>
</reference>
<dbReference type="AlphaFoldDB" id="A0AAV5S618"/>
<proteinExistence type="predicted"/>
<name>A0AAV5S618_MAUHU</name>
<organism evidence="1 2">
    <name type="scientific">Maudiozyma humilis</name>
    <name type="common">Sour dough yeast</name>
    <name type="synonym">Kazachstania humilis</name>
    <dbReference type="NCBI Taxonomy" id="51915"/>
    <lineage>
        <taxon>Eukaryota</taxon>
        <taxon>Fungi</taxon>
        <taxon>Dikarya</taxon>
        <taxon>Ascomycota</taxon>
        <taxon>Saccharomycotina</taxon>
        <taxon>Saccharomycetes</taxon>
        <taxon>Saccharomycetales</taxon>
        <taxon>Saccharomycetaceae</taxon>
        <taxon>Maudiozyma</taxon>
    </lineage>
</organism>
<dbReference type="Proteomes" id="UP001377567">
    <property type="component" value="Unassembled WGS sequence"/>
</dbReference>